<evidence type="ECO:0000256" key="1">
    <source>
        <dbReference type="ARBA" id="ARBA00004651"/>
    </source>
</evidence>
<comment type="function">
    <text evidence="8">Involved in peptidoglycan biosynthesis. Transports lipid-linked peptidoglycan precursors from the inner to the outer leaflet of the cytoplasmic membrane.</text>
</comment>
<feature type="transmembrane region" description="Helical" evidence="10">
    <location>
        <begin position="387"/>
        <end position="406"/>
    </location>
</feature>
<proteinExistence type="inferred from homology"/>
<feature type="transmembrane region" description="Helical" evidence="10">
    <location>
        <begin position="164"/>
        <end position="185"/>
    </location>
</feature>
<dbReference type="EMBL" id="CP063849">
    <property type="protein sequence ID" value="QOY88453.1"/>
    <property type="molecule type" value="Genomic_DNA"/>
</dbReference>
<keyword evidence="12" id="KW-1185">Reference proteome</keyword>
<feature type="transmembrane region" description="Helical" evidence="10">
    <location>
        <begin position="318"/>
        <end position="342"/>
    </location>
</feature>
<dbReference type="PRINTS" id="PR01806">
    <property type="entry name" value="VIRFACTRMVIN"/>
</dbReference>
<dbReference type="PANTHER" id="PTHR47019:SF1">
    <property type="entry name" value="LIPID II FLIPPASE MURJ"/>
    <property type="match status" value="1"/>
</dbReference>
<dbReference type="KEGG" id="pfer:IRI77_00370"/>
<dbReference type="GO" id="GO:0034204">
    <property type="term" value="P:lipid translocation"/>
    <property type="evidence" value="ECO:0007669"/>
    <property type="project" value="TreeGrafter"/>
</dbReference>
<keyword evidence="6 10" id="KW-1133">Transmembrane helix</keyword>
<evidence type="ECO:0000256" key="2">
    <source>
        <dbReference type="ARBA" id="ARBA00022475"/>
    </source>
</evidence>
<keyword evidence="2" id="KW-1003">Cell membrane</keyword>
<protein>
    <recommendedName>
        <fullName evidence="13">Virulence factor MVIN family protein</fullName>
    </recommendedName>
</protein>
<reference evidence="11 12" key="1">
    <citation type="submission" date="2020-10" db="EMBL/GenBank/DDBJ databases">
        <title>Complete genome sequence of Paludibaculum fermentans P105T, a facultatively anaerobic acidobacterium capable of dissimilatory Fe(III) reduction.</title>
        <authorList>
            <person name="Dedysh S.N."/>
            <person name="Beletsky A.V."/>
            <person name="Kulichevskaya I.S."/>
            <person name="Mardanov A.V."/>
            <person name="Ravin N.V."/>
        </authorList>
    </citation>
    <scope>NUCLEOTIDE SEQUENCE [LARGE SCALE GENOMIC DNA]</scope>
    <source>
        <strain evidence="11 12">P105</strain>
    </source>
</reference>
<dbReference type="InterPro" id="IPR004268">
    <property type="entry name" value="MurJ"/>
</dbReference>
<feature type="transmembrane region" description="Helical" evidence="10">
    <location>
        <begin position="274"/>
        <end position="297"/>
    </location>
</feature>
<evidence type="ECO:0000256" key="4">
    <source>
        <dbReference type="ARBA" id="ARBA00022960"/>
    </source>
</evidence>
<feature type="transmembrane region" description="Helical" evidence="10">
    <location>
        <begin position="191"/>
        <end position="214"/>
    </location>
</feature>
<sequence length="457" mass="47056">MRLFPRAGPTASMVSATSIVVSGGIAVRGIGLLKLIYAAHVFGTSDAQDAFLEAFLLPSLLSDVLAAAVAPALIPALIRASTEGRTAGAVALYRAAFGAGLATTLVAALVLGLFFPFALPVLASGFGKEKSALTLRLLLVMLPLLPLTACNVLWRCILNAGNRFVLAALAPVATPLASLAVLYFGAARWGIQALAIGAVAGSAVEGILLAQGVYRLGYPLIPKLKGALNRLGPVLQQFGTILLSSVLFGCIPLIDNAMAAGLATGSLSVFGFGTKLATVILSLGPASIATGALPQLSRLAVVGDWRVMRGSLLHFGKLILLVTVPIVAVLMLFSGQLVRVVFQKGAFSTQAAYEVALVQRYSLLQVPLAVISALGFRLASSMAANELVIPAAGVGVAVAALADYQLRRILGVQGIALASVVTQLSVIATLGFLLKRRMSKQRLGVHTEAVPPGGDAL</sequence>
<keyword evidence="5" id="KW-0573">Peptidoglycan synthesis</keyword>
<evidence type="ECO:0000313" key="12">
    <source>
        <dbReference type="Proteomes" id="UP000593892"/>
    </source>
</evidence>
<feature type="transmembrane region" description="Helical" evidence="10">
    <location>
        <begin position="56"/>
        <end position="78"/>
    </location>
</feature>
<gene>
    <name evidence="11" type="ORF">IRI77_00370</name>
</gene>
<feature type="transmembrane region" description="Helical" evidence="10">
    <location>
        <begin position="234"/>
        <end position="254"/>
    </location>
</feature>
<dbReference type="Pfam" id="PF03023">
    <property type="entry name" value="MurJ"/>
    <property type="match status" value="1"/>
</dbReference>
<keyword evidence="3 10" id="KW-0812">Transmembrane</keyword>
<name>A0A7S7NRJ9_PALFE</name>
<evidence type="ECO:0000256" key="3">
    <source>
        <dbReference type="ARBA" id="ARBA00022692"/>
    </source>
</evidence>
<dbReference type="GO" id="GO:0008360">
    <property type="term" value="P:regulation of cell shape"/>
    <property type="evidence" value="ECO:0007669"/>
    <property type="project" value="UniProtKB-KW"/>
</dbReference>
<feature type="transmembrane region" description="Helical" evidence="10">
    <location>
        <begin position="362"/>
        <end position="380"/>
    </location>
</feature>
<evidence type="ECO:0000256" key="10">
    <source>
        <dbReference type="SAM" id="Phobius"/>
    </source>
</evidence>
<feature type="transmembrane region" description="Helical" evidence="10">
    <location>
        <begin position="412"/>
        <end position="434"/>
    </location>
</feature>
<dbReference type="GO" id="GO:0009252">
    <property type="term" value="P:peptidoglycan biosynthetic process"/>
    <property type="evidence" value="ECO:0007669"/>
    <property type="project" value="UniProtKB-KW"/>
</dbReference>
<dbReference type="RefSeq" id="WP_194450115.1">
    <property type="nucleotide sequence ID" value="NZ_CP063849.1"/>
</dbReference>
<comment type="subcellular location">
    <subcellularLocation>
        <location evidence="1">Cell membrane</location>
        <topology evidence="1">Multi-pass membrane protein</topology>
    </subcellularLocation>
</comment>
<feature type="transmembrane region" description="Helical" evidence="10">
    <location>
        <begin position="12"/>
        <end position="36"/>
    </location>
</feature>
<feature type="transmembrane region" description="Helical" evidence="10">
    <location>
        <begin position="90"/>
        <end position="115"/>
    </location>
</feature>
<dbReference type="Proteomes" id="UP000593892">
    <property type="component" value="Chromosome"/>
</dbReference>
<evidence type="ECO:0000256" key="6">
    <source>
        <dbReference type="ARBA" id="ARBA00022989"/>
    </source>
</evidence>
<dbReference type="InterPro" id="IPR051050">
    <property type="entry name" value="Lipid_II_flippase_MurJ/MviN"/>
</dbReference>
<keyword evidence="7 10" id="KW-0472">Membrane</keyword>
<dbReference type="GO" id="GO:0005886">
    <property type="term" value="C:plasma membrane"/>
    <property type="evidence" value="ECO:0007669"/>
    <property type="project" value="UniProtKB-SubCell"/>
</dbReference>
<accession>A0A7S7NRJ9</accession>
<evidence type="ECO:0000256" key="7">
    <source>
        <dbReference type="ARBA" id="ARBA00023136"/>
    </source>
</evidence>
<evidence type="ECO:0000313" key="11">
    <source>
        <dbReference type="EMBL" id="QOY88453.1"/>
    </source>
</evidence>
<evidence type="ECO:0000256" key="9">
    <source>
        <dbReference type="ARBA" id="ARBA00061532"/>
    </source>
</evidence>
<evidence type="ECO:0000256" key="5">
    <source>
        <dbReference type="ARBA" id="ARBA00022984"/>
    </source>
</evidence>
<dbReference type="PANTHER" id="PTHR47019">
    <property type="entry name" value="LIPID II FLIPPASE MURJ"/>
    <property type="match status" value="1"/>
</dbReference>
<evidence type="ECO:0008006" key="13">
    <source>
        <dbReference type="Google" id="ProtNLM"/>
    </source>
</evidence>
<organism evidence="11 12">
    <name type="scientific">Paludibaculum fermentans</name>
    <dbReference type="NCBI Taxonomy" id="1473598"/>
    <lineage>
        <taxon>Bacteria</taxon>
        <taxon>Pseudomonadati</taxon>
        <taxon>Acidobacteriota</taxon>
        <taxon>Terriglobia</taxon>
        <taxon>Bryobacterales</taxon>
        <taxon>Bryobacteraceae</taxon>
        <taxon>Paludibaculum</taxon>
    </lineage>
</organism>
<feature type="transmembrane region" description="Helical" evidence="10">
    <location>
        <begin position="135"/>
        <end position="157"/>
    </location>
</feature>
<dbReference type="AlphaFoldDB" id="A0A7S7NRJ9"/>
<evidence type="ECO:0000256" key="8">
    <source>
        <dbReference type="ARBA" id="ARBA00060041"/>
    </source>
</evidence>
<comment type="similarity">
    <text evidence="9">Belongs to the MurJ/MviN family.</text>
</comment>
<keyword evidence="4" id="KW-0133">Cell shape</keyword>
<dbReference type="GO" id="GO:0015648">
    <property type="term" value="F:lipid-linked peptidoglycan transporter activity"/>
    <property type="evidence" value="ECO:0007669"/>
    <property type="project" value="TreeGrafter"/>
</dbReference>